<protein>
    <submittedName>
        <fullName evidence="1">Jg12403 protein</fullName>
    </submittedName>
</protein>
<dbReference type="EMBL" id="CAKXAJ010022974">
    <property type="protein sequence ID" value="CAH2227360.1"/>
    <property type="molecule type" value="Genomic_DNA"/>
</dbReference>
<gene>
    <name evidence="1" type="primary">jg12403</name>
    <name evidence="1" type="ORF">PAEG_LOCUS7889</name>
</gene>
<dbReference type="Proteomes" id="UP000838756">
    <property type="component" value="Unassembled WGS sequence"/>
</dbReference>
<sequence length="137" mass="15628">MTISAYCQYDSMPKPTLIEFIISEGIINGFNRILTRISTSKEIVEELEITFEKDHKDNTKFIVPKEELSNSSLHLDDVYTEADPLRAIKSEQMSSDDEINRLEPSEKTTDVCMDIAAVYIKVSSRVLVMSCANDWNK</sequence>
<accession>A0A8S4QYZ0</accession>
<comment type="caution">
    <text evidence="1">The sequence shown here is derived from an EMBL/GenBank/DDBJ whole genome shotgun (WGS) entry which is preliminary data.</text>
</comment>
<evidence type="ECO:0000313" key="1">
    <source>
        <dbReference type="EMBL" id="CAH2227360.1"/>
    </source>
</evidence>
<dbReference type="OrthoDB" id="6928258at2759"/>
<reference evidence="1" key="1">
    <citation type="submission" date="2022-03" db="EMBL/GenBank/DDBJ databases">
        <authorList>
            <person name="Lindestad O."/>
        </authorList>
    </citation>
    <scope>NUCLEOTIDE SEQUENCE</scope>
</reference>
<dbReference type="AlphaFoldDB" id="A0A8S4QYZ0"/>
<name>A0A8S4QYZ0_9NEOP</name>
<evidence type="ECO:0000313" key="2">
    <source>
        <dbReference type="Proteomes" id="UP000838756"/>
    </source>
</evidence>
<proteinExistence type="predicted"/>
<organism evidence="1 2">
    <name type="scientific">Pararge aegeria aegeria</name>
    <dbReference type="NCBI Taxonomy" id="348720"/>
    <lineage>
        <taxon>Eukaryota</taxon>
        <taxon>Metazoa</taxon>
        <taxon>Ecdysozoa</taxon>
        <taxon>Arthropoda</taxon>
        <taxon>Hexapoda</taxon>
        <taxon>Insecta</taxon>
        <taxon>Pterygota</taxon>
        <taxon>Neoptera</taxon>
        <taxon>Endopterygota</taxon>
        <taxon>Lepidoptera</taxon>
        <taxon>Glossata</taxon>
        <taxon>Ditrysia</taxon>
        <taxon>Papilionoidea</taxon>
        <taxon>Nymphalidae</taxon>
        <taxon>Satyrinae</taxon>
        <taxon>Satyrini</taxon>
        <taxon>Parargina</taxon>
        <taxon>Pararge</taxon>
    </lineage>
</organism>
<keyword evidence="2" id="KW-1185">Reference proteome</keyword>